<keyword evidence="1 2" id="KW-0500">Molybdenum</keyword>
<dbReference type="RefSeq" id="WP_189504838.1">
    <property type="nucleotide sequence ID" value="NZ_BMZQ01000002.1"/>
</dbReference>
<keyword evidence="5" id="KW-1185">Reference proteome</keyword>
<dbReference type="InterPro" id="IPR004606">
    <property type="entry name" value="Mop_domain"/>
</dbReference>
<evidence type="ECO:0000256" key="2">
    <source>
        <dbReference type="PROSITE-ProRule" id="PRU01213"/>
    </source>
</evidence>
<protein>
    <submittedName>
        <fullName evidence="4">Transporter</fullName>
    </submittedName>
</protein>
<dbReference type="Pfam" id="PF03459">
    <property type="entry name" value="TOBE"/>
    <property type="match status" value="1"/>
</dbReference>
<dbReference type="AlphaFoldDB" id="A0A8J3DRJ7"/>
<feature type="domain" description="Mop" evidence="3">
    <location>
        <begin position="2"/>
        <end position="68"/>
    </location>
</feature>
<dbReference type="SUPFAM" id="SSF50331">
    <property type="entry name" value="MOP-like"/>
    <property type="match status" value="1"/>
</dbReference>
<dbReference type="PROSITE" id="PS51866">
    <property type="entry name" value="MOP"/>
    <property type="match status" value="1"/>
</dbReference>
<accession>A0A8J3DRJ7</accession>
<dbReference type="Proteomes" id="UP000630142">
    <property type="component" value="Unassembled WGS sequence"/>
</dbReference>
<gene>
    <name evidence="4" type="ORF">GCM10016234_28100</name>
</gene>
<evidence type="ECO:0000259" key="3">
    <source>
        <dbReference type="PROSITE" id="PS51866"/>
    </source>
</evidence>
<dbReference type="GO" id="GO:0015689">
    <property type="term" value="P:molybdate ion transport"/>
    <property type="evidence" value="ECO:0007669"/>
    <property type="project" value="InterPro"/>
</dbReference>
<dbReference type="EMBL" id="BMZQ01000002">
    <property type="protein sequence ID" value="GHD18132.1"/>
    <property type="molecule type" value="Genomic_DNA"/>
</dbReference>
<evidence type="ECO:0000313" key="4">
    <source>
        <dbReference type="EMBL" id="GHD18132.1"/>
    </source>
</evidence>
<proteinExistence type="predicted"/>
<dbReference type="Gene3D" id="2.40.50.100">
    <property type="match status" value="1"/>
</dbReference>
<sequence length="72" mass="7367">MKLSARNQLKGTVVDIVKGATTSHVKIDLGQGNIVTASITNEAVDELGLKAGTPAYAVIKASDVMVGVDLTA</sequence>
<reference evidence="4" key="2">
    <citation type="submission" date="2020-09" db="EMBL/GenBank/DDBJ databases">
        <authorList>
            <person name="Sun Q."/>
            <person name="Kim S."/>
        </authorList>
    </citation>
    <scope>NUCLEOTIDE SEQUENCE</scope>
    <source>
        <strain evidence="4">KCTC 42249</strain>
    </source>
</reference>
<organism evidence="4 5">
    <name type="scientific">Tianweitania populi</name>
    <dbReference type="NCBI Taxonomy" id="1607949"/>
    <lineage>
        <taxon>Bacteria</taxon>
        <taxon>Pseudomonadati</taxon>
        <taxon>Pseudomonadota</taxon>
        <taxon>Alphaproteobacteria</taxon>
        <taxon>Hyphomicrobiales</taxon>
        <taxon>Phyllobacteriaceae</taxon>
        <taxon>Tianweitania</taxon>
    </lineage>
</organism>
<evidence type="ECO:0000313" key="5">
    <source>
        <dbReference type="Proteomes" id="UP000630142"/>
    </source>
</evidence>
<comment type="caution">
    <text evidence="4">The sequence shown here is derived from an EMBL/GenBank/DDBJ whole genome shotgun (WGS) entry which is preliminary data.</text>
</comment>
<dbReference type="InterPro" id="IPR005116">
    <property type="entry name" value="Transp-assoc_OB_typ1"/>
</dbReference>
<dbReference type="NCBIfam" id="TIGR00638">
    <property type="entry name" value="Mop"/>
    <property type="match status" value="1"/>
</dbReference>
<evidence type="ECO:0000256" key="1">
    <source>
        <dbReference type="ARBA" id="ARBA00022505"/>
    </source>
</evidence>
<dbReference type="InterPro" id="IPR008995">
    <property type="entry name" value="Mo/tungstate-bd_C_term_dom"/>
</dbReference>
<name>A0A8J3DRJ7_9HYPH</name>
<reference evidence="4" key="1">
    <citation type="journal article" date="2014" name="Int. J. Syst. Evol. Microbiol.">
        <title>Complete genome sequence of Corynebacterium casei LMG S-19264T (=DSM 44701T), isolated from a smear-ripened cheese.</title>
        <authorList>
            <consortium name="US DOE Joint Genome Institute (JGI-PGF)"/>
            <person name="Walter F."/>
            <person name="Albersmeier A."/>
            <person name="Kalinowski J."/>
            <person name="Ruckert C."/>
        </authorList>
    </citation>
    <scope>NUCLEOTIDE SEQUENCE</scope>
    <source>
        <strain evidence="4">KCTC 42249</strain>
    </source>
</reference>